<name>A0A1Z4LVX2_9CYAN</name>
<dbReference type="PANTHER" id="PTHR48111">
    <property type="entry name" value="REGULATOR OF RPOS"/>
    <property type="match status" value="1"/>
</dbReference>
<keyword evidence="2" id="KW-0597">Phosphoprotein</keyword>
<gene>
    <name evidence="7" type="ORF">NIES267_47470</name>
</gene>
<dbReference type="GO" id="GO:0000156">
    <property type="term" value="F:phosphorelay response regulator activity"/>
    <property type="evidence" value="ECO:0007669"/>
    <property type="project" value="TreeGrafter"/>
</dbReference>
<evidence type="ECO:0000256" key="1">
    <source>
        <dbReference type="ARBA" id="ARBA00023125"/>
    </source>
</evidence>
<dbReference type="PROSITE" id="PS50887">
    <property type="entry name" value="GGDEF"/>
    <property type="match status" value="1"/>
</dbReference>
<feature type="domain" description="Response regulatory" evidence="4">
    <location>
        <begin position="401"/>
        <end position="517"/>
    </location>
</feature>
<dbReference type="Gene3D" id="3.40.50.2300">
    <property type="match status" value="4"/>
</dbReference>
<dbReference type="PROSITE" id="PS50110">
    <property type="entry name" value="RESPONSE_REGULATORY"/>
    <property type="match status" value="4"/>
</dbReference>
<dbReference type="GO" id="GO:0032993">
    <property type="term" value="C:protein-DNA complex"/>
    <property type="evidence" value="ECO:0007669"/>
    <property type="project" value="TreeGrafter"/>
</dbReference>
<dbReference type="OrthoDB" id="442759at2"/>
<dbReference type="InterPro" id="IPR029787">
    <property type="entry name" value="Nucleotide_cyclase"/>
</dbReference>
<dbReference type="Gene3D" id="1.10.10.10">
    <property type="entry name" value="Winged helix-like DNA-binding domain superfamily/Winged helix DNA-binding domain"/>
    <property type="match status" value="1"/>
</dbReference>
<feature type="modified residue" description="4-aspartylphosphate" evidence="2">
    <location>
        <position position="450"/>
    </location>
</feature>
<evidence type="ECO:0000313" key="7">
    <source>
        <dbReference type="EMBL" id="BAY85248.1"/>
    </source>
</evidence>
<dbReference type="SMART" id="SM00448">
    <property type="entry name" value="REC"/>
    <property type="match status" value="4"/>
</dbReference>
<dbReference type="EMBL" id="AP018227">
    <property type="protein sequence ID" value="BAY85248.1"/>
    <property type="molecule type" value="Genomic_DNA"/>
</dbReference>
<dbReference type="InterPro" id="IPR036388">
    <property type="entry name" value="WH-like_DNA-bd_sf"/>
</dbReference>
<feature type="domain" description="Response regulatory" evidence="4">
    <location>
        <begin position="277"/>
        <end position="392"/>
    </location>
</feature>
<dbReference type="SMART" id="SM00267">
    <property type="entry name" value="GGDEF"/>
    <property type="match status" value="1"/>
</dbReference>
<dbReference type="SUPFAM" id="SSF52172">
    <property type="entry name" value="CheY-like"/>
    <property type="match status" value="4"/>
</dbReference>
<organism evidence="7 8">
    <name type="scientific">Calothrix parasitica NIES-267</name>
    <dbReference type="NCBI Taxonomy" id="1973488"/>
    <lineage>
        <taxon>Bacteria</taxon>
        <taxon>Bacillati</taxon>
        <taxon>Cyanobacteriota</taxon>
        <taxon>Cyanophyceae</taxon>
        <taxon>Nostocales</taxon>
        <taxon>Calotrichaceae</taxon>
        <taxon>Calothrix</taxon>
    </lineage>
</organism>
<dbReference type="InterPro" id="IPR016032">
    <property type="entry name" value="Sig_transdc_resp-reg_C-effctor"/>
</dbReference>
<evidence type="ECO:0000256" key="2">
    <source>
        <dbReference type="PROSITE-ProRule" id="PRU00169"/>
    </source>
</evidence>
<feature type="domain" description="Response regulatory" evidence="4">
    <location>
        <begin position="2"/>
        <end position="116"/>
    </location>
</feature>
<comment type="caution">
    <text evidence="2">Lacks conserved residue(s) required for the propagation of feature annotation.</text>
</comment>
<dbReference type="AlphaFoldDB" id="A0A1Z4LVX2"/>
<dbReference type="Pfam" id="PF00990">
    <property type="entry name" value="GGDEF"/>
    <property type="match status" value="1"/>
</dbReference>
<reference evidence="7 8" key="1">
    <citation type="submission" date="2017-06" db="EMBL/GenBank/DDBJ databases">
        <title>Genome sequencing of cyanobaciteial culture collection at National Institute for Environmental Studies (NIES).</title>
        <authorList>
            <person name="Hirose Y."/>
            <person name="Shimura Y."/>
            <person name="Fujisawa T."/>
            <person name="Nakamura Y."/>
            <person name="Kawachi M."/>
        </authorList>
    </citation>
    <scope>NUCLEOTIDE SEQUENCE [LARGE SCALE GENOMIC DNA]</scope>
    <source>
        <strain evidence="7 8">NIES-267</strain>
    </source>
</reference>
<dbReference type="InterPro" id="IPR001867">
    <property type="entry name" value="OmpR/PhoB-type_DNA-bd"/>
</dbReference>
<dbReference type="InterPro" id="IPR001789">
    <property type="entry name" value="Sig_transdc_resp-reg_receiver"/>
</dbReference>
<dbReference type="SMART" id="SM00862">
    <property type="entry name" value="Trans_reg_C"/>
    <property type="match status" value="1"/>
</dbReference>
<feature type="DNA-binding region" description="OmpR/PhoB-type" evidence="3">
    <location>
        <begin position="124"/>
        <end position="223"/>
    </location>
</feature>
<dbReference type="InterPro" id="IPR011006">
    <property type="entry name" value="CheY-like_superfamily"/>
</dbReference>
<dbReference type="NCBIfam" id="TIGR00254">
    <property type="entry name" value="GGDEF"/>
    <property type="match status" value="1"/>
</dbReference>
<dbReference type="Pfam" id="PF00072">
    <property type="entry name" value="Response_reg"/>
    <property type="match status" value="4"/>
</dbReference>
<dbReference type="PANTHER" id="PTHR48111:SF15">
    <property type="entry name" value="OMPR SUBFAMILY"/>
    <property type="match status" value="1"/>
</dbReference>
<dbReference type="InterPro" id="IPR000160">
    <property type="entry name" value="GGDEF_dom"/>
</dbReference>
<protein>
    <submittedName>
        <fullName evidence="7">Response regulator receiver modulated diguanylate cyclase</fullName>
    </submittedName>
</protein>
<feature type="domain" description="GGDEF" evidence="5">
    <location>
        <begin position="557"/>
        <end position="690"/>
    </location>
</feature>
<keyword evidence="8" id="KW-1185">Reference proteome</keyword>
<evidence type="ECO:0000259" key="5">
    <source>
        <dbReference type="PROSITE" id="PS50887"/>
    </source>
</evidence>
<feature type="domain" description="Response regulatory" evidence="4">
    <location>
        <begin position="703"/>
        <end position="821"/>
    </location>
</feature>
<sequence length="823" mass="93602">MKILLINDDEQFTNELKANLKQHRYIVDAAVDGQEGWEFVEAQEYDLIVLDVILPKLDGITFCSRLRAKGWQVLVMFLTQRAASEDKIRGLDAGADDYVVKPVPLAELTARIRALLRRKATTLSTVLEWGNLSLEAKTGEVKYAGILLNLTKKEYALVELFMQDAQKIYSQSSILNQLWTFEDEPPTRDAIRTLIKRLRQKLKAAKAPDIIETVFGVGYRLNPAFKKASSTDNNSNLSKKLVRSNVSSTSQNIESANQTTLVQNKQTRVDSDKPQTRLLIVDEDKEFIDTLVELATERGFQTAIAPNSKLARDSIQRIRPDVILLDISVDKGENKFVFLEEMSKQQPPIPVLVFTKQELSTDRVALARRKSQGFFHKPISSNRVLEIISQTIKPAKRTEAKVMLVDDDRMVLRLVKTLLEPWGIKVNILSNSLQFWDELESVKPDLLILDVQMPNIDGIELCQLLRNDSRWAWLPIIFLTGQRDGETIQQVFSAGADDFINKPVVAPELITRIFNRLERNRLLRKQAEINPLTGLVNRQRATQDLEKLLRLANQYQQCFCFAIIKIDNLDKINHNYGHGFGDKMLRCLASLLQKELRSEDIVSSWNGGEFLVGMYGISRGYGIEWLAEILEILRSTEFEINEQIVNLTFSAGVTQYPLDGRDIKTLYRSAASTMEKAKESGGNCIVPFDWKPLPSHQSTLHQDVILLHQDSAFADSIMKGLLTRGYHVHWLKDGKTALEALVEKNSSLHGEVILLEENLPGLNGLEILKHLKKHKFIQRSKVVWLSKTANEVEKALHLGCFDYINVPCKISAFMYRLRHFVEG</sequence>
<dbReference type="Gene3D" id="6.10.250.690">
    <property type="match status" value="1"/>
</dbReference>
<evidence type="ECO:0000259" key="6">
    <source>
        <dbReference type="PROSITE" id="PS51755"/>
    </source>
</evidence>
<dbReference type="Proteomes" id="UP000218418">
    <property type="component" value="Chromosome"/>
</dbReference>
<dbReference type="InterPro" id="IPR043128">
    <property type="entry name" value="Rev_trsase/Diguanyl_cyclase"/>
</dbReference>
<evidence type="ECO:0000259" key="4">
    <source>
        <dbReference type="PROSITE" id="PS50110"/>
    </source>
</evidence>
<accession>A0A1Z4LVX2</accession>
<dbReference type="CDD" id="cd00156">
    <property type="entry name" value="REC"/>
    <property type="match status" value="2"/>
</dbReference>
<feature type="modified residue" description="4-aspartylphosphate" evidence="2">
    <location>
        <position position="51"/>
    </location>
</feature>
<dbReference type="GO" id="GO:0006355">
    <property type="term" value="P:regulation of DNA-templated transcription"/>
    <property type="evidence" value="ECO:0007669"/>
    <property type="project" value="InterPro"/>
</dbReference>
<dbReference type="GO" id="GO:0005829">
    <property type="term" value="C:cytosol"/>
    <property type="evidence" value="ECO:0007669"/>
    <property type="project" value="TreeGrafter"/>
</dbReference>
<evidence type="ECO:0000256" key="3">
    <source>
        <dbReference type="PROSITE-ProRule" id="PRU01091"/>
    </source>
</evidence>
<dbReference type="CDD" id="cd01949">
    <property type="entry name" value="GGDEF"/>
    <property type="match status" value="1"/>
</dbReference>
<dbReference type="Gene3D" id="3.30.70.270">
    <property type="match status" value="1"/>
</dbReference>
<dbReference type="SUPFAM" id="SSF46894">
    <property type="entry name" value="C-terminal effector domain of the bipartite response regulators"/>
    <property type="match status" value="1"/>
</dbReference>
<dbReference type="PROSITE" id="PS51755">
    <property type="entry name" value="OMPR_PHOB"/>
    <property type="match status" value="1"/>
</dbReference>
<feature type="domain" description="OmpR/PhoB-type" evidence="6">
    <location>
        <begin position="124"/>
        <end position="223"/>
    </location>
</feature>
<feature type="modified residue" description="4-aspartylphosphate" evidence="2">
    <location>
        <position position="326"/>
    </location>
</feature>
<dbReference type="GO" id="GO:0000976">
    <property type="term" value="F:transcription cis-regulatory region binding"/>
    <property type="evidence" value="ECO:0007669"/>
    <property type="project" value="TreeGrafter"/>
</dbReference>
<dbReference type="CDD" id="cd00383">
    <property type="entry name" value="trans_reg_C"/>
    <property type="match status" value="1"/>
</dbReference>
<dbReference type="SUPFAM" id="SSF55073">
    <property type="entry name" value="Nucleotide cyclase"/>
    <property type="match status" value="1"/>
</dbReference>
<keyword evidence="1 3" id="KW-0238">DNA-binding</keyword>
<evidence type="ECO:0000313" key="8">
    <source>
        <dbReference type="Proteomes" id="UP000218418"/>
    </source>
</evidence>
<dbReference type="Pfam" id="PF00486">
    <property type="entry name" value="Trans_reg_C"/>
    <property type="match status" value="1"/>
</dbReference>
<proteinExistence type="predicted"/>
<dbReference type="InterPro" id="IPR039420">
    <property type="entry name" value="WalR-like"/>
</dbReference>